<dbReference type="PRINTS" id="PR01398">
    <property type="entry name" value="ISCHRISMTASE"/>
</dbReference>
<organism evidence="3 4">
    <name type="scientific">Pseudonocardia benzenivorans</name>
    <dbReference type="NCBI Taxonomy" id="228005"/>
    <lineage>
        <taxon>Bacteria</taxon>
        <taxon>Bacillati</taxon>
        <taxon>Actinomycetota</taxon>
        <taxon>Actinomycetes</taxon>
        <taxon>Pseudonocardiales</taxon>
        <taxon>Pseudonocardiaceae</taxon>
        <taxon>Pseudonocardia</taxon>
    </lineage>
</organism>
<dbReference type="InterPro" id="IPR016291">
    <property type="entry name" value="Isochorismatase"/>
</dbReference>
<dbReference type="EMBL" id="JBHTMB010000171">
    <property type="protein sequence ID" value="MFD1235733.1"/>
    <property type="molecule type" value="Genomic_DNA"/>
</dbReference>
<dbReference type="InterPro" id="IPR000868">
    <property type="entry name" value="Isochorismatase-like_dom"/>
</dbReference>
<dbReference type="InterPro" id="IPR050272">
    <property type="entry name" value="Isochorismatase-like_hydrls"/>
</dbReference>
<dbReference type="PANTHER" id="PTHR43540">
    <property type="entry name" value="PEROXYUREIDOACRYLATE/UREIDOACRYLATE AMIDOHYDROLASE-RELATED"/>
    <property type="match status" value="1"/>
</dbReference>
<accession>A0ABW3VMX8</accession>
<dbReference type="SUPFAM" id="SSF52499">
    <property type="entry name" value="Isochorismatase-like hydrolases"/>
    <property type="match status" value="1"/>
</dbReference>
<evidence type="ECO:0000313" key="4">
    <source>
        <dbReference type="Proteomes" id="UP001597182"/>
    </source>
</evidence>
<keyword evidence="4" id="KW-1185">Reference proteome</keyword>
<dbReference type="Proteomes" id="UP001597182">
    <property type="component" value="Unassembled WGS sequence"/>
</dbReference>
<comment type="caution">
    <text evidence="3">The sequence shown here is derived from an EMBL/GenBank/DDBJ whole genome shotgun (WGS) entry which is preliminary data.</text>
</comment>
<keyword evidence="1" id="KW-0378">Hydrolase</keyword>
<gene>
    <name evidence="3" type="ORF">ACFQ34_20775</name>
</gene>
<protein>
    <submittedName>
        <fullName evidence="3">Isochorismatase family protein</fullName>
    </submittedName>
</protein>
<name>A0ABW3VMX8_9PSEU</name>
<dbReference type="PANTHER" id="PTHR43540:SF1">
    <property type="entry name" value="ISOCHORISMATASE HYDROLASE"/>
    <property type="match status" value="1"/>
</dbReference>
<dbReference type="Gene3D" id="3.40.50.850">
    <property type="entry name" value="Isochorismatase-like"/>
    <property type="match status" value="1"/>
</dbReference>
<dbReference type="InterPro" id="IPR036380">
    <property type="entry name" value="Isochorismatase-like_sf"/>
</dbReference>
<reference evidence="4" key="1">
    <citation type="journal article" date="2019" name="Int. J. Syst. Evol. Microbiol.">
        <title>The Global Catalogue of Microorganisms (GCM) 10K type strain sequencing project: providing services to taxonomists for standard genome sequencing and annotation.</title>
        <authorList>
            <consortium name="The Broad Institute Genomics Platform"/>
            <consortium name="The Broad Institute Genome Sequencing Center for Infectious Disease"/>
            <person name="Wu L."/>
            <person name="Ma J."/>
        </authorList>
    </citation>
    <scope>NUCLEOTIDE SEQUENCE [LARGE SCALE GENOMIC DNA]</scope>
    <source>
        <strain evidence="4">CCUG 49018</strain>
    </source>
</reference>
<evidence type="ECO:0000259" key="2">
    <source>
        <dbReference type="Pfam" id="PF00857"/>
    </source>
</evidence>
<dbReference type="RefSeq" id="WP_013676233.1">
    <property type="nucleotide sequence ID" value="NZ_BAABKS010000017.1"/>
</dbReference>
<sequence length="229" mass="24409">MTVTESSNGGAIADATLDDYAARGMRRRTGFGRNPCVLVIDFQYGMTDPECPLGSANQDAPIEVTQRILAAARAAGVPVVYTRVAFREDLADAGLFVEKVPALGALTLGSRWVEIDERVAMQEGDYLLTKRHSSSFIGTELQQVLQNRGIDTIINVGCSTSGCVRQTAVDAQAYGFRSVVVADAVGDRSPEQHRANLIDLDGKYADVVTSEEAIAAIESVAAARAEGAR</sequence>
<evidence type="ECO:0000256" key="1">
    <source>
        <dbReference type="ARBA" id="ARBA00022801"/>
    </source>
</evidence>
<dbReference type="Pfam" id="PF00857">
    <property type="entry name" value="Isochorismatase"/>
    <property type="match status" value="1"/>
</dbReference>
<proteinExistence type="predicted"/>
<feature type="domain" description="Isochorismatase-like" evidence="2">
    <location>
        <begin position="36"/>
        <end position="212"/>
    </location>
</feature>
<evidence type="ECO:0000313" key="3">
    <source>
        <dbReference type="EMBL" id="MFD1235733.1"/>
    </source>
</evidence>